<dbReference type="AlphaFoldDB" id="A0A7S3PYA0"/>
<evidence type="ECO:0000256" key="1">
    <source>
        <dbReference type="SAM" id="MobiDB-lite"/>
    </source>
</evidence>
<dbReference type="InterPro" id="IPR049213">
    <property type="entry name" value="DUF6816"/>
</dbReference>
<accession>A0A7S3PYA0</accession>
<name>A0A7S3PYA0_9STRA</name>
<sequence length="314" mass="33582">MKINHDNEALVSASTSASEKNRRKILSMPFLLGMVSSSLARPPSPANAAQTAGEAVRRSAANIPGYGQPDVFYPASFAGKWRATRVIVSSLSAEISDPIMSKVLASVPLPLTLFYDVRFITVDGDDNVNTNANSNEKVIADRQFNEASYFNALKEAVEQSQSQQKVSMPSIQTIVWSPFNPNVCTINYNDSSMKEIKVTKRAAELDMATGSISSSEYRRITNVSSTGTGNLPGGIPNISASRVLTKWKVNDTMSNSAGDESGKQKQSVEGLEVVYSDGAMGGDPMSMGIGSGGGGGAKQPQMISKSRLRLQKLD</sequence>
<dbReference type="Pfam" id="PF20670">
    <property type="entry name" value="DUF6816"/>
    <property type="match status" value="1"/>
</dbReference>
<feature type="region of interest" description="Disordered" evidence="1">
    <location>
        <begin position="276"/>
        <end position="314"/>
    </location>
</feature>
<protein>
    <recommendedName>
        <fullName evidence="2">DUF6816 domain-containing protein</fullName>
    </recommendedName>
</protein>
<evidence type="ECO:0000259" key="2">
    <source>
        <dbReference type="Pfam" id="PF20670"/>
    </source>
</evidence>
<organism evidence="3">
    <name type="scientific">Chaetoceros debilis</name>
    <dbReference type="NCBI Taxonomy" id="122233"/>
    <lineage>
        <taxon>Eukaryota</taxon>
        <taxon>Sar</taxon>
        <taxon>Stramenopiles</taxon>
        <taxon>Ochrophyta</taxon>
        <taxon>Bacillariophyta</taxon>
        <taxon>Coscinodiscophyceae</taxon>
        <taxon>Chaetocerotophycidae</taxon>
        <taxon>Chaetocerotales</taxon>
        <taxon>Chaetocerotaceae</taxon>
        <taxon>Chaetoceros</taxon>
    </lineage>
</organism>
<proteinExistence type="predicted"/>
<reference evidence="3" key="1">
    <citation type="submission" date="2021-01" db="EMBL/GenBank/DDBJ databases">
        <authorList>
            <person name="Corre E."/>
            <person name="Pelletier E."/>
            <person name="Niang G."/>
            <person name="Scheremetjew M."/>
            <person name="Finn R."/>
            <person name="Kale V."/>
            <person name="Holt S."/>
            <person name="Cochrane G."/>
            <person name="Meng A."/>
            <person name="Brown T."/>
            <person name="Cohen L."/>
        </authorList>
    </citation>
    <scope>NUCLEOTIDE SEQUENCE</scope>
    <source>
        <strain evidence="3">MM31A-1</strain>
    </source>
</reference>
<evidence type="ECO:0000313" key="3">
    <source>
        <dbReference type="EMBL" id="CAE0458997.1"/>
    </source>
</evidence>
<dbReference type="EMBL" id="HBIO01005436">
    <property type="protein sequence ID" value="CAE0458997.1"/>
    <property type="molecule type" value="Transcribed_RNA"/>
</dbReference>
<feature type="domain" description="DUF6816" evidence="2">
    <location>
        <begin position="65"/>
        <end position="263"/>
    </location>
</feature>
<gene>
    <name evidence="3" type="ORF">CDEB00056_LOCUS3838</name>
</gene>